<dbReference type="GO" id="GO:0005789">
    <property type="term" value="C:endoplasmic reticulum membrane"/>
    <property type="evidence" value="ECO:0007669"/>
    <property type="project" value="UniProtKB-SubCell"/>
</dbReference>
<dbReference type="InterPro" id="IPR009163">
    <property type="entry name" value="Ap4A_phos1/2"/>
</dbReference>
<evidence type="ECO:0000256" key="3">
    <source>
        <dbReference type="ARBA" id="ARBA00022824"/>
    </source>
</evidence>
<accession>A0A175WBL1</accession>
<gene>
    <name evidence="10" type="ORF">MMYC01_205179</name>
</gene>
<keyword evidence="11" id="KW-1185">Reference proteome</keyword>
<feature type="region of interest" description="Disordered" evidence="6">
    <location>
        <begin position="1"/>
        <end position="43"/>
    </location>
</feature>
<evidence type="ECO:0000256" key="2">
    <source>
        <dbReference type="ARBA" id="ARBA00022692"/>
    </source>
</evidence>
<dbReference type="Pfam" id="PF10261">
    <property type="entry name" value="FIT"/>
    <property type="match status" value="1"/>
</dbReference>
<dbReference type="GO" id="GO:0009117">
    <property type="term" value="P:nucleotide metabolic process"/>
    <property type="evidence" value="ECO:0007669"/>
    <property type="project" value="InterPro"/>
</dbReference>
<dbReference type="Pfam" id="PF09830">
    <property type="entry name" value="ATP_transf"/>
    <property type="match status" value="1"/>
</dbReference>
<dbReference type="EMBL" id="LCTW02000045">
    <property type="protein sequence ID" value="KXX80995.1"/>
    <property type="molecule type" value="Genomic_DNA"/>
</dbReference>
<dbReference type="InterPro" id="IPR043171">
    <property type="entry name" value="Ap4A_phos1/2-like"/>
</dbReference>
<dbReference type="Pfam" id="PF19327">
    <property type="entry name" value="Ap4A_phos_N"/>
    <property type="match status" value="1"/>
</dbReference>
<evidence type="ECO:0000256" key="6">
    <source>
        <dbReference type="SAM" id="MobiDB-lite"/>
    </source>
</evidence>
<organism evidence="10 11">
    <name type="scientific">Madurella mycetomatis</name>
    <dbReference type="NCBI Taxonomy" id="100816"/>
    <lineage>
        <taxon>Eukaryota</taxon>
        <taxon>Fungi</taxon>
        <taxon>Dikarya</taxon>
        <taxon>Ascomycota</taxon>
        <taxon>Pezizomycotina</taxon>
        <taxon>Sordariomycetes</taxon>
        <taxon>Sordariomycetidae</taxon>
        <taxon>Sordariales</taxon>
        <taxon>Sordariales incertae sedis</taxon>
        <taxon>Madurella</taxon>
    </lineage>
</organism>
<feature type="transmembrane region" description="Helical" evidence="7">
    <location>
        <begin position="52"/>
        <end position="71"/>
    </location>
</feature>
<evidence type="ECO:0000313" key="11">
    <source>
        <dbReference type="Proteomes" id="UP000078237"/>
    </source>
</evidence>
<feature type="compositionally biased region" description="Polar residues" evidence="6">
    <location>
        <begin position="1"/>
        <end position="16"/>
    </location>
</feature>
<reference evidence="10 11" key="1">
    <citation type="journal article" date="2016" name="Genome Announc.">
        <title>Genome Sequence of Madurella mycetomatis mm55, Isolated from a Human Mycetoma Case in Sudan.</title>
        <authorList>
            <person name="Smit S."/>
            <person name="Derks M.F."/>
            <person name="Bervoets S."/>
            <person name="Fahal A."/>
            <person name="van Leeuwen W."/>
            <person name="van Belkum A."/>
            <person name="van de Sande W.W."/>
        </authorList>
    </citation>
    <scope>NUCLEOTIDE SEQUENCE [LARGE SCALE GENOMIC DNA]</scope>
    <source>
        <strain evidence="11">mm55</strain>
    </source>
</reference>
<feature type="domain" description="Ap4A phosphorylase 1/2 N-terminal" evidence="9">
    <location>
        <begin position="484"/>
        <end position="600"/>
    </location>
</feature>
<protein>
    <submittedName>
        <fullName evidence="10">FIT family protein scs3</fullName>
    </submittedName>
</protein>
<evidence type="ECO:0000259" key="8">
    <source>
        <dbReference type="Pfam" id="PF09830"/>
    </source>
</evidence>
<evidence type="ECO:0000256" key="4">
    <source>
        <dbReference type="ARBA" id="ARBA00022989"/>
    </source>
</evidence>
<feature type="domain" description="ATP adenylyltransferase C-terminal" evidence="8">
    <location>
        <begin position="630"/>
        <end position="768"/>
    </location>
</feature>
<feature type="compositionally biased region" description="Low complexity" evidence="6">
    <location>
        <begin position="17"/>
        <end position="34"/>
    </location>
</feature>
<dbReference type="GO" id="GO:0019915">
    <property type="term" value="P:lipid storage"/>
    <property type="evidence" value="ECO:0007669"/>
    <property type="project" value="InterPro"/>
</dbReference>
<dbReference type="PANTHER" id="PTHR38420">
    <property type="entry name" value="AP-4-A PHOSPHORYLASE II"/>
    <property type="match status" value="1"/>
</dbReference>
<dbReference type="InterPro" id="IPR019200">
    <property type="entry name" value="ATP_adenylylTrfase_C"/>
</dbReference>
<dbReference type="InterPro" id="IPR045759">
    <property type="entry name" value="Ap4A_phos1/2_N"/>
</dbReference>
<feature type="compositionally biased region" description="Pro residues" evidence="6">
    <location>
        <begin position="455"/>
        <end position="471"/>
    </location>
</feature>
<evidence type="ECO:0000256" key="1">
    <source>
        <dbReference type="ARBA" id="ARBA00004477"/>
    </source>
</evidence>
<dbReference type="AlphaFoldDB" id="A0A175WBL1"/>
<dbReference type="OrthoDB" id="10267950at2759"/>
<comment type="caution">
    <text evidence="10">The sequence shown here is derived from an EMBL/GenBank/DDBJ whole genome shotgun (WGS) entry which is preliminary data.</text>
</comment>
<keyword evidence="3" id="KW-0256">Endoplasmic reticulum</keyword>
<dbReference type="STRING" id="100816.A0A175WBL1"/>
<dbReference type="InterPro" id="IPR019388">
    <property type="entry name" value="FIT"/>
</dbReference>
<feature type="region of interest" description="Disordered" evidence="6">
    <location>
        <begin position="455"/>
        <end position="492"/>
    </location>
</feature>
<evidence type="ECO:0000256" key="7">
    <source>
        <dbReference type="SAM" id="Phobius"/>
    </source>
</evidence>
<dbReference type="Gene3D" id="3.30.428.70">
    <property type="match status" value="1"/>
</dbReference>
<dbReference type="SUPFAM" id="SSF54197">
    <property type="entry name" value="HIT-like"/>
    <property type="match status" value="1"/>
</dbReference>
<feature type="transmembrane region" description="Helical" evidence="7">
    <location>
        <begin position="221"/>
        <end position="240"/>
    </location>
</feature>
<sequence>MDTPSPSRRYKSPSQLASTPTTTRTARITSTSTSHVQPAQRNTPYLPTPTELALLAAYPALLVFGALFSLVSPETRAAPYDAARQAHAQDPALAPSYFARKDNLFNVLFVKRGWAWITLAFFAFVLTHPALAGGRVALARARASARWALVTAWWVLVTQWCFGPALIDRGFRFTGGQCEAALGEKEHAGWAGMDKADVLTAAACKASGGAWRGGHDISGHVFLLVLGSFFLLQEVGWVAARWAGYLGEERSVVMHDGAVKGAGIEAQRRADGGGDGGVDSVLEALGHGGSLAAAMVGLCGWMLLMTAIYFHTWFEKVSLPGSWSLWLGCTSPTFSPDGCPVCGALLDFRGSECYGGTGAQLDTPYIATRIELLPIRTIPASPDDMVSLKVPSNLPELVRTAFNRARASGDVNFYPTQVTILNINSVPVCLLHPALYAKFVCLANHSPYYRSNYASPPPSLTNPKPPSPSPTIAPIDASATSSPEKKAQKKPFFDPFDNPPAAMLITRLPPSHLLVLNKFAIVPEHFILATQAFKEQTHLLERTDLEVAYDCIHAYHTWGQSGGGDDESGGDLFVFFNSGEHSGSSQPHRHIQLLPVARMREGLKHADGGDAWRLLAAGLLAGHGGLLRARVPFQTFAEPIVPGADLHAAYLRLYCRACEAVLGASEVAAADDGVLSDGLEKGGEEGVEARISYNLAMTRDVMVVMPRVAEGEAVSVVAEDGTRRVVGKLALNGTVLAGTALVKNQAEWDALRAEPEQLLEILGRIGVPLAHPPPLL</sequence>
<evidence type="ECO:0000256" key="5">
    <source>
        <dbReference type="ARBA" id="ARBA00023136"/>
    </source>
</evidence>
<keyword evidence="4 7" id="KW-1133">Transmembrane helix</keyword>
<dbReference type="InterPro" id="IPR036265">
    <property type="entry name" value="HIT-like_sf"/>
</dbReference>
<proteinExistence type="predicted"/>
<evidence type="ECO:0000313" key="10">
    <source>
        <dbReference type="EMBL" id="KXX80995.1"/>
    </source>
</evidence>
<feature type="transmembrane region" description="Helical" evidence="7">
    <location>
        <begin position="145"/>
        <end position="167"/>
    </location>
</feature>
<feature type="transmembrane region" description="Helical" evidence="7">
    <location>
        <begin position="113"/>
        <end position="133"/>
    </location>
</feature>
<keyword evidence="5 7" id="KW-0472">Membrane</keyword>
<dbReference type="GO" id="GO:0003877">
    <property type="term" value="F:ATP:ADP adenylyltransferase activity"/>
    <property type="evidence" value="ECO:0007669"/>
    <property type="project" value="InterPro"/>
</dbReference>
<feature type="transmembrane region" description="Helical" evidence="7">
    <location>
        <begin position="291"/>
        <end position="314"/>
    </location>
</feature>
<keyword evidence="2 7" id="KW-0812">Transmembrane</keyword>
<dbReference type="Proteomes" id="UP000078237">
    <property type="component" value="Unassembled WGS sequence"/>
</dbReference>
<comment type="subcellular location">
    <subcellularLocation>
        <location evidence="1">Endoplasmic reticulum membrane</location>
        <topology evidence="1">Multi-pass membrane protein</topology>
    </subcellularLocation>
</comment>
<dbReference type="PANTHER" id="PTHR38420:SF3">
    <property type="entry name" value="5',5'''-P-1,P-4-TETRAPHOSPHATE PHOSPHORYLASE 2"/>
    <property type="match status" value="1"/>
</dbReference>
<dbReference type="GO" id="GO:0005524">
    <property type="term" value="F:ATP binding"/>
    <property type="evidence" value="ECO:0007669"/>
    <property type="project" value="InterPro"/>
</dbReference>
<dbReference type="VEuPathDB" id="FungiDB:MMYC01_205179"/>
<evidence type="ECO:0000259" key="9">
    <source>
        <dbReference type="Pfam" id="PF19327"/>
    </source>
</evidence>
<name>A0A175WBL1_9PEZI</name>
<dbReference type="GO" id="GO:0010945">
    <property type="term" value="F:coenzyme A diphosphatase activity"/>
    <property type="evidence" value="ECO:0007669"/>
    <property type="project" value="InterPro"/>
</dbReference>